<evidence type="ECO:0000313" key="7">
    <source>
        <dbReference type="Proteomes" id="UP001596138"/>
    </source>
</evidence>
<accession>A0ABW1SY43</accession>
<evidence type="ECO:0000313" key="6">
    <source>
        <dbReference type="EMBL" id="MFC6237298.1"/>
    </source>
</evidence>
<comment type="subunit">
    <text evidence="3">Heterodimer of an alpha and a beta subunit.</text>
</comment>
<dbReference type="InterPro" id="IPR029035">
    <property type="entry name" value="DHS-like_NAD/FAD-binding_dom"/>
</dbReference>
<organism evidence="6 7">
    <name type="scientific">Longivirga aurantiaca</name>
    <dbReference type="NCBI Taxonomy" id="1837743"/>
    <lineage>
        <taxon>Bacteria</taxon>
        <taxon>Bacillati</taxon>
        <taxon>Actinomycetota</taxon>
        <taxon>Actinomycetes</taxon>
        <taxon>Sporichthyales</taxon>
        <taxon>Sporichthyaceae</taxon>
        <taxon>Longivirga</taxon>
    </lineage>
</organism>
<dbReference type="Gene3D" id="3.40.50.1220">
    <property type="entry name" value="TPP-binding domain"/>
    <property type="match status" value="1"/>
</dbReference>
<dbReference type="Gene3D" id="3.40.50.620">
    <property type="entry name" value="HUPs"/>
    <property type="match status" value="1"/>
</dbReference>
<dbReference type="SUPFAM" id="SSF52402">
    <property type="entry name" value="Adenine nucleotide alpha hydrolases-like"/>
    <property type="match status" value="1"/>
</dbReference>
<comment type="cofactor">
    <cofactor evidence="1">
        <name>FAD</name>
        <dbReference type="ChEBI" id="CHEBI:57692"/>
    </cofactor>
</comment>
<gene>
    <name evidence="6" type="ORF">ACFQGU_05385</name>
</gene>
<dbReference type="PIRSF" id="PIRSF000089">
    <property type="entry name" value="Electra_flavoP_a"/>
    <property type="match status" value="1"/>
</dbReference>
<evidence type="ECO:0000256" key="4">
    <source>
        <dbReference type="ARBA" id="ARBA00025649"/>
    </source>
</evidence>
<dbReference type="Pfam" id="PF01012">
    <property type="entry name" value="ETF"/>
    <property type="match status" value="1"/>
</dbReference>
<protein>
    <submittedName>
        <fullName evidence="6">Electron transfer flavoprotein subunit alpha/FixB family protein</fullName>
    </submittedName>
</protein>
<dbReference type="SMART" id="SM00893">
    <property type="entry name" value="ETF"/>
    <property type="match status" value="1"/>
</dbReference>
<comment type="similarity">
    <text evidence="2">Belongs to the ETF alpha-subunit/FixB family.</text>
</comment>
<sequence length="322" mass="33319">MTSRALVLAELRRGAVTAGSLGAIAAAARCADEVDVLVVSGTDEVVDDALCGALGGQGATSVHSALLDPALASVCTDVLDQLVSELRPGIVILESSSLASDAAAALAARRSAGVNWDLVGLERDETGSWIGTRFALQDSLVVRVGWTTELAIAVLRPGVFEARDATEDMPRRGALLRDVRSSTAGRVISTDGGEFESSGLDSADIVVSGGRGVATREQFALLEELAALLGGALGVSMPVVDKGWYPHSYQVGQTGRTVRPRVYIACGISGAIQHRVGMARSGTIVVINSDPQAPLFGVCDFGIVGDLTQVVPRLTAALRDRG</sequence>
<dbReference type="InterPro" id="IPR014729">
    <property type="entry name" value="Rossmann-like_a/b/a_fold"/>
</dbReference>
<dbReference type="InterPro" id="IPR014731">
    <property type="entry name" value="ETF_asu_C"/>
</dbReference>
<reference evidence="7" key="1">
    <citation type="journal article" date="2019" name="Int. J. Syst. Evol. Microbiol.">
        <title>The Global Catalogue of Microorganisms (GCM) 10K type strain sequencing project: providing services to taxonomists for standard genome sequencing and annotation.</title>
        <authorList>
            <consortium name="The Broad Institute Genomics Platform"/>
            <consortium name="The Broad Institute Genome Sequencing Center for Infectious Disease"/>
            <person name="Wu L."/>
            <person name="Ma J."/>
        </authorList>
    </citation>
    <scope>NUCLEOTIDE SEQUENCE [LARGE SCALE GENOMIC DNA]</scope>
    <source>
        <strain evidence="7">CGMCC 4.7317</strain>
    </source>
</reference>
<dbReference type="RefSeq" id="WP_386764479.1">
    <property type="nucleotide sequence ID" value="NZ_JBHSTI010000008.1"/>
</dbReference>
<evidence type="ECO:0000256" key="3">
    <source>
        <dbReference type="ARBA" id="ARBA00011355"/>
    </source>
</evidence>
<feature type="domain" description="Electron transfer flavoprotein alpha/beta-subunit N-terminal" evidence="5">
    <location>
        <begin position="5"/>
        <end position="179"/>
    </location>
</feature>
<evidence type="ECO:0000256" key="1">
    <source>
        <dbReference type="ARBA" id="ARBA00001974"/>
    </source>
</evidence>
<proteinExistence type="inferred from homology"/>
<dbReference type="InterPro" id="IPR001308">
    <property type="entry name" value="ETF_a/FixB"/>
</dbReference>
<dbReference type="EMBL" id="JBHSTI010000008">
    <property type="protein sequence ID" value="MFC6237298.1"/>
    <property type="molecule type" value="Genomic_DNA"/>
</dbReference>
<dbReference type="SUPFAM" id="SSF52467">
    <property type="entry name" value="DHS-like NAD/FAD-binding domain"/>
    <property type="match status" value="1"/>
</dbReference>
<dbReference type="PANTHER" id="PTHR43153">
    <property type="entry name" value="ELECTRON TRANSFER FLAVOPROTEIN ALPHA"/>
    <property type="match status" value="1"/>
</dbReference>
<evidence type="ECO:0000256" key="2">
    <source>
        <dbReference type="ARBA" id="ARBA00005817"/>
    </source>
</evidence>
<dbReference type="PANTHER" id="PTHR43153:SF1">
    <property type="entry name" value="ELECTRON TRANSFER FLAVOPROTEIN SUBUNIT ALPHA, MITOCHONDRIAL"/>
    <property type="match status" value="1"/>
</dbReference>
<comment type="caution">
    <text evidence="6">The sequence shown here is derived from an EMBL/GenBank/DDBJ whole genome shotgun (WGS) entry which is preliminary data.</text>
</comment>
<keyword evidence="7" id="KW-1185">Reference proteome</keyword>
<comment type="function">
    <text evidence="4">The electron transfer flavoprotein serves as a specific electron acceptor for other dehydrogenases. It transfers the electrons to the main respiratory chain via ETF-ubiquinone oxidoreductase (ETF dehydrogenase).</text>
</comment>
<evidence type="ECO:0000259" key="5">
    <source>
        <dbReference type="SMART" id="SM00893"/>
    </source>
</evidence>
<name>A0ABW1SY43_9ACTN</name>
<dbReference type="InterPro" id="IPR014730">
    <property type="entry name" value="ETF_a/b_N"/>
</dbReference>
<dbReference type="Proteomes" id="UP001596138">
    <property type="component" value="Unassembled WGS sequence"/>
</dbReference>
<dbReference type="Pfam" id="PF00766">
    <property type="entry name" value="ETF_alpha"/>
    <property type="match status" value="1"/>
</dbReference>